<protein>
    <submittedName>
        <fullName evidence="4">Uncharacterized protein</fullName>
    </submittedName>
</protein>
<keyword evidence="5" id="KW-1185">Reference proteome</keyword>
<dbReference type="AlphaFoldDB" id="A0A4Y2WQ44"/>
<dbReference type="EMBL" id="BGPR01057404">
    <property type="protein sequence ID" value="GBO33736.1"/>
    <property type="molecule type" value="Genomic_DNA"/>
</dbReference>
<reference evidence="4 5" key="1">
    <citation type="journal article" date="2019" name="Sci. Rep.">
        <title>Orb-weaving spider Araneus ventricosus genome elucidates the spidroin gene catalogue.</title>
        <authorList>
            <person name="Kono N."/>
            <person name="Nakamura H."/>
            <person name="Ohtoshi R."/>
            <person name="Moran D.A.P."/>
            <person name="Shinohara A."/>
            <person name="Yoshida Y."/>
            <person name="Fujiwara M."/>
            <person name="Mori M."/>
            <person name="Tomita M."/>
            <person name="Arakawa K."/>
        </authorList>
    </citation>
    <scope>NUCLEOTIDE SEQUENCE [LARGE SCALE GENOMIC DNA]</scope>
</reference>
<sequence length="120" mass="13449">MSSDDTNSDIGAIQGVEKTLLKATELLEKHFGYTNRKILCSGSFGWVIRLNYPQRKNGMAVKVPHLKDTREGEQKIWIRLRTRKYSSTPEVHCVPDRTPSHAPAADAITATVPVGWTWDG</sequence>
<name>A0A4Y2WQ44_ARAVE</name>
<evidence type="ECO:0000313" key="4">
    <source>
        <dbReference type="EMBL" id="GBO38828.1"/>
    </source>
</evidence>
<gene>
    <name evidence="3" type="ORF">AVEN_142599_1</name>
    <name evidence="4" type="ORF">AVEN_213424_1</name>
    <name evidence="1" type="ORF">AVEN_262046_1</name>
    <name evidence="2" type="ORF">AVEN_66461_1</name>
</gene>
<proteinExistence type="predicted"/>
<dbReference type="EMBL" id="BGPR01063666">
    <property type="protein sequence ID" value="GBO38828.1"/>
    <property type="molecule type" value="Genomic_DNA"/>
</dbReference>
<accession>A0A4Y2WQ44</accession>
<feature type="non-terminal residue" evidence="4">
    <location>
        <position position="120"/>
    </location>
</feature>
<evidence type="ECO:0000313" key="3">
    <source>
        <dbReference type="EMBL" id="GBO38819.1"/>
    </source>
</evidence>
<comment type="caution">
    <text evidence="4">The sequence shown here is derived from an EMBL/GenBank/DDBJ whole genome shotgun (WGS) entry which is preliminary data.</text>
</comment>
<dbReference type="EMBL" id="BGPR01063651">
    <property type="protein sequence ID" value="GBO38819.1"/>
    <property type="molecule type" value="Genomic_DNA"/>
</dbReference>
<dbReference type="Proteomes" id="UP000499080">
    <property type="component" value="Unassembled WGS sequence"/>
</dbReference>
<dbReference type="EMBL" id="BGPR01057400">
    <property type="protein sequence ID" value="GBO33735.1"/>
    <property type="molecule type" value="Genomic_DNA"/>
</dbReference>
<organism evidence="4 5">
    <name type="scientific">Araneus ventricosus</name>
    <name type="common">Orbweaver spider</name>
    <name type="synonym">Epeira ventricosa</name>
    <dbReference type="NCBI Taxonomy" id="182803"/>
    <lineage>
        <taxon>Eukaryota</taxon>
        <taxon>Metazoa</taxon>
        <taxon>Ecdysozoa</taxon>
        <taxon>Arthropoda</taxon>
        <taxon>Chelicerata</taxon>
        <taxon>Arachnida</taxon>
        <taxon>Araneae</taxon>
        <taxon>Araneomorphae</taxon>
        <taxon>Entelegynae</taxon>
        <taxon>Araneoidea</taxon>
        <taxon>Araneidae</taxon>
        <taxon>Araneus</taxon>
    </lineage>
</organism>
<evidence type="ECO:0000313" key="2">
    <source>
        <dbReference type="EMBL" id="GBO33736.1"/>
    </source>
</evidence>
<evidence type="ECO:0000313" key="1">
    <source>
        <dbReference type="EMBL" id="GBO33735.1"/>
    </source>
</evidence>
<evidence type="ECO:0000313" key="5">
    <source>
        <dbReference type="Proteomes" id="UP000499080"/>
    </source>
</evidence>